<evidence type="ECO:0000256" key="9">
    <source>
        <dbReference type="ARBA" id="ARBA00022989"/>
    </source>
</evidence>
<dbReference type="PANTHER" id="PTHR30365:SF15">
    <property type="entry name" value="CYTOCHROME BD UBIQUINOL OXIDASE SUBUNIT 1"/>
    <property type="match status" value="1"/>
</dbReference>
<keyword evidence="8 12" id="KW-0249">Electron transport</keyword>
<dbReference type="PIRSF" id="PIRSF006446">
    <property type="entry name" value="Cyt_quinol_oxidase_1"/>
    <property type="match status" value="1"/>
</dbReference>
<evidence type="ECO:0000256" key="3">
    <source>
        <dbReference type="ARBA" id="ARBA00022448"/>
    </source>
</evidence>
<reference evidence="14 15" key="1">
    <citation type="submission" date="2019-07" db="EMBL/GenBank/DDBJ databases">
        <authorList>
            <person name="Duangmal K."/>
            <person name="Teo W.F.A."/>
        </authorList>
    </citation>
    <scope>NUCLEOTIDE SEQUENCE [LARGE SCALE GENOMIC DNA]</scope>
    <source>
        <strain evidence="14 15">TBRC 6029</strain>
    </source>
</reference>
<accession>A0A558AMG6</accession>
<evidence type="ECO:0000313" key="15">
    <source>
        <dbReference type="Proteomes" id="UP000320011"/>
    </source>
</evidence>
<evidence type="ECO:0000256" key="8">
    <source>
        <dbReference type="ARBA" id="ARBA00022982"/>
    </source>
</evidence>
<evidence type="ECO:0000256" key="7">
    <source>
        <dbReference type="ARBA" id="ARBA00022723"/>
    </source>
</evidence>
<evidence type="ECO:0000256" key="11">
    <source>
        <dbReference type="ARBA" id="ARBA00023136"/>
    </source>
</evidence>
<dbReference type="AlphaFoldDB" id="A0A558AMG6"/>
<keyword evidence="5 12" id="KW-0349">Heme</keyword>
<feature type="transmembrane region" description="Helical" evidence="12">
    <location>
        <begin position="170"/>
        <end position="200"/>
    </location>
</feature>
<organism evidence="14 15">
    <name type="scientific">Amycolatopsis rhizosphaerae</name>
    <dbReference type="NCBI Taxonomy" id="2053003"/>
    <lineage>
        <taxon>Bacteria</taxon>
        <taxon>Bacillati</taxon>
        <taxon>Actinomycetota</taxon>
        <taxon>Actinomycetes</taxon>
        <taxon>Pseudonocardiales</taxon>
        <taxon>Pseudonocardiaceae</taxon>
        <taxon>Amycolatopsis</taxon>
    </lineage>
</organism>
<keyword evidence="6 12" id="KW-0812">Transmembrane</keyword>
<feature type="transmembrane region" description="Helical" evidence="12">
    <location>
        <begin position="364"/>
        <end position="385"/>
    </location>
</feature>
<evidence type="ECO:0000256" key="2">
    <source>
        <dbReference type="ARBA" id="ARBA00009819"/>
    </source>
</evidence>
<dbReference type="Proteomes" id="UP000320011">
    <property type="component" value="Unassembled WGS sequence"/>
</dbReference>
<dbReference type="GO" id="GO:0016682">
    <property type="term" value="F:oxidoreductase activity, acting on diphenols and related substances as donors, oxygen as acceptor"/>
    <property type="evidence" value="ECO:0007669"/>
    <property type="project" value="TreeGrafter"/>
</dbReference>
<dbReference type="GO" id="GO:0020037">
    <property type="term" value="F:heme binding"/>
    <property type="evidence" value="ECO:0007669"/>
    <property type="project" value="TreeGrafter"/>
</dbReference>
<evidence type="ECO:0000256" key="6">
    <source>
        <dbReference type="ARBA" id="ARBA00022692"/>
    </source>
</evidence>
<evidence type="ECO:0000256" key="10">
    <source>
        <dbReference type="ARBA" id="ARBA00023004"/>
    </source>
</evidence>
<comment type="subcellular location">
    <subcellularLocation>
        <location evidence="1">Cell membrane</location>
        <topology evidence="1">Multi-pass membrane protein</topology>
    </subcellularLocation>
</comment>
<feature type="transmembrane region" description="Helical" evidence="12">
    <location>
        <begin position="330"/>
        <end position="352"/>
    </location>
</feature>
<evidence type="ECO:0000256" key="5">
    <source>
        <dbReference type="ARBA" id="ARBA00022617"/>
    </source>
</evidence>
<evidence type="ECO:0000256" key="13">
    <source>
        <dbReference type="SAM" id="MobiDB-lite"/>
    </source>
</evidence>
<comment type="similarity">
    <text evidence="2 12">Belongs to the cytochrome ubiquinol oxidase subunit 1 family.</text>
</comment>
<dbReference type="RefSeq" id="WP_144592599.1">
    <property type="nucleotide sequence ID" value="NZ_VJWX01000520.1"/>
</dbReference>
<feature type="transmembrane region" description="Helical" evidence="12">
    <location>
        <begin position="221"/>
        <end position="243"/>
    </location>
</feature>
<feature type="region of interest" description="Disordered" evidence="13">
    <location>
        <begin position="444"/>
        <end position="466"/>
    </location>
</feature>
<keyword evidence="11 12" id="KW-0472">Membrane</keyword>
<gene>
    <name evidence="14" type="ORF">FNH05_32105</name>
</gene>
<feature type="transmembrane region" description="Helical" evidence="12">
    <location>
        <begin position="127"/>
        <end position="150"/>
    </location>
</feature>
<feature type="transmembrane region" description="Helical" evidence="12">
    <location>
        <begin position="53"/>
        <end position="72"/>
    </location>
</feature>
<name>A0A558AMG6_9PSEU</name>
<dbReference type="EMBL" id="VJWX01000520">
    <property type="protein sequence ID" value="TVT25453.1"/>
    <property type="molecule type" value="Genomic_DNA"/>
</dbReference>
<proteinExistence type="inferred from homology"/>
<dbReference type="PANTHER" id="PTHR30365">
    <property type="entry name" value="CYTOCHROME D UBIQUINOL OXIDASE"/>
    <property type="match status" value="1"/>
</dbReference>
<evidence type="ECO:0000256" key="12">
    <source>
        <dbReference type="PIRNR" id="PIRNR006446"/>
    </source>
</evidence>
<sequence>MNALDLARWQFGITTVYHFIFVPLTIGLASLVAGMQTAWVRTGKEPYLRMTKFWGKLFLINFALGVVTGIVLEFQFGMNWANYSAFVGDIFGAPLAMEALLTFFLESTFIGLWIFGWDRLPKKVHLATIWLAALGTMLSAGFILVANSWMQHPVGSVVNPRTGRAEMRDFWALLGNSTAFGAIFHTLTAVFVTAGVLLVAVSAWHLRRGNAPEVFRPSMRLGLVTILVAGIGVAVTGDIQARIMTEQQPMKMAAAEALYRTVAPASFSVFTIGSLDGSKEVWSLRIPGLLSFMATTHWDGTVEGINDVQAAETARFGPDHYAPNIPVTYWSFRLMIGFGLLMGLLALVGLWVFRRGRIPRSAWFYRAALAALVLPFLANALGWVFTEMGRQPWVVYGVLKTANGVSPLVGPGTVLASLIGFTVLYGVLAVIDFLLMARFAKAGPPPPAPPARESEKDIEKPPVLVY</sequence>
<keyword evidence="4 12" id="KW-1003">Cell membrane</keyword>
<keyword evidence="10 12" id="KW-0408">Iron</keyword>
<evidence type="ECO:0000256" key="4">
    <source>
        <dbReference type="ARBA" id="ARBA00022475"/>
    </source>
</evidence>
<protein>
    <submittedName>
        <fullName evidence="14">Cytochrome ubiquinol oxidase subunit I</fullName>
    </submittedName>
</protein>
<dbReference type="InterPro" id="IPR002585">
    <property type="entry name" value="Cyt-d_ubiquinol_oxidase_su_1"/>
</dbReference>
<dbReference type="GO" id="GO:0046872">
    <property type="term" value="F:metal ion binding"/>
    <property type="evidence" value="ECO:0007669"/>
    <property type="project" value="UniProtKB-UniRule"/>
</dbReference>
<feature type="transmembrane region" description="Helical" evidence="12">
    <location>
        <begin position="20"/>
        <end position="41"/>
    </location>
</feature>
<dbReference type="GO" id="GO:0070069">
    <property type="term" value="C:cytochrome complex"/>
    <property type="evidence" value="ECO:0007669"/>
    <property type="project" value="UniProtKB-UniRule"/>
</dbReference>
<keyword evidence="3 12" id="KW-0813">Transport</keyword>
<keyword evidence="7 12" id="KW-0479">Metal-binding</keyword>
<dbReference type="GO" id="GO:0005886">
    <property type="term" value="C:plasma membrane"/>
    <property type="evidence" value="ECO:0007669"/>
    <property type="project" value="UniProtKB-SubCell"/>
</dbReference>
<keyword evidence="9 12" id="KW-1133">Transmembrane helix</keyword>
<dbReference type="GO" id="GO:0019646">
    <property type="term" value="P:aerobic electron transport chain"/>
    <property type="evidence" value="ECO:0007669"/>
    <property type="project" value="InterPro"/>
</dbReference>
<dbReference type="Pfam" id="PF01654">
    <property type="entry name" value="Cyt_bd_oxida_I"/>
    <property type="match status" value="1"/>
</dbReference>
<feature type="transmembrane region" description="Helical" evidence="12">
    <location>
        <begin position="92"/>
        <end position="115"/>
    </location>
</feature>
<dbReference type="GO" id="GO:0009055">
    <property type="term" value="F:electron transfer activity"/>
    <property type="evidence" value="ECO:0007669"/>
    <property type="project" value="UniProtKB-UniRule"/>
</dbReference>
<feature type="transmembrane region" description="Helical" evidence="12">
    <location>
        <begin position="414"/>
        <end position="435"/>
    </location>
</feature>
<evidence type="ECO:0000256" key="1">
    <source>
        <dbReference type="ARBA" id="ARBA00004651"/>
    </source>
</evidence>
<evidence type="ECO:0000313" key="14">
    <source>
        <dbReference type="EMBL" id="TVT25453.1"/>
    </source>
</evidence>
<dbReference type="OrthoDB" id="9807042at2"/>
<keyword evidence="15" id="KW-1185">Reference proteome</keyword>
<reference evidence="14 15" key="2">
    <citation type="submission" date="2019-08" db="EMBL/GenBank/DDBJ databases">
        <title>Amycolatopsis acidicola sp. nov., isolated from peat swamp forest soil.</title>
        <authorList>
            <person name="Srisuk N."/>
        </authorList>
    </citation>
    <scope>NUCLEOTIDE SEQUENCE [LARGE SCALE GENOMIC DNA]</scope>
    <source>
        <strain evidence="14 15">TBRC 6029</strain>
    </source>
</reference>
<comment type="caution">
    <text evidence="14">The sequence shown here is derived from an EMBL/GenBank/DDBJ whole genome shotgun (WGS) entry which is preliminary data.</text>
</comment>